<dbReference type="PANTHER" id="PTHR37836">
    <property type="entry name" value="LMO1036 PROTEIN"/>
    <property type="match status" value="1"/>
</dbReference>
<dbReference type="InterPro" id="IPR013783">
    <property type="entry name" value="Ig-like_fold"/>
</dbReference>
<evidence type="ECO:0000313" key="5">
    <source>
        <dbReference type="Proteomes" id="UP001183615"/>
    </source>
</evidence>
<dbReference type="Pfam" id="PF16586">
    <property type="entry name" value="DUF5060"/>
    <property type="match status" value="1"/>
</dbReference>
<dbReference type="InterPro" id="IPR041239">
    <property type="entry name" value="DUF5605"/>
</dbReference>
<sequence>MTVERWGVFEIALDGPARGNPYTDVRLSAAFQYRNRTVEADGFYDGDGRYRIRFMPDRVGTWTYVTRSDAPELDGRRGTFDCVPPGPGNHGPVRVTGTRFEYADGTRYLPLGTTCYHWTHYADDAFEELTLSSLAASPFTKVRMCLLPTRQMTPPLLAFPGDTPGALDRTRFEPRFFARFERRVRDLLALGIVADVILFHPYDEGHWGVDDMSREQDLFLLRHTLARLSAYRNVWWSIANEYDFNRAKTLEDWDRLGQFVQRHDPYQRPRSIHNGTRMYAYERIYDFTRPWTTHQSIQHWDARLTGDWLAGCRKPVVIDEIGYEGTVDRRWGNITARALTRQFWHAAVAGGYVGHGECYPDADRDGAAWISRGGRLRGDSVPRVAFLRRLLEEGPADLPAARRRGEYWLEYFGDRQHAHRDVRLPVGAAYRVDLVDTWGMTVTPLDGTYRNNVRVALGGRQDMALRMRRVE</sequence>
<comment type="caution">
    <text evidence="4">The sequence shown here is derived from an EMBL/GenBank/DDBJ whole genome shotgun (WGS) entry which is preliminary data.</text>
</comment>
<dbReference type="EMBL" id="JAVREV010000010">
    <property type="protein sequence ID" value="MDT0444729.1"/>
    <property type="molecule type" value="Genomic_DNA"/>
</dbReference>
<keyword evidence="5" id="KW-1185">Reference proteome</keyword>
<reference evidence="5" key="1">
    <citation type="submission" date="2023-07" db="EMBL/GenBank/DDBJ databases">
        <title>30 novel species of actinomycetes from the DSMZ collection.</title>
        <authorList>
            <person name="Nouioui I."/>
        </authorList>
    </citation>
    <scope>NUCLEOTIDE SEQUENCE [LARGE SCALE GENOMIC DNA]</scope>
    <source>
        <strain evidence="5">DSM 41886</strain>
    </source>
</reference>
<feature type="domain" description="DUF5060" evidence="2">
    <location>
        <begin position="2"/>
        <end position="68"/>
    </location>
</feature>
<dbReference type="SUPFAM" id="SSF51445">
    <property type="entry name" value="(Trans)glycosidases"/>
    <property type="match status" value="1"/>
</dbReference>
<feature type="domain" description="DUF5605" evidence="3">
    <location>
        <begin position="397"/>
        <end position="468"/>
    </location>
</feature>
<evidence type="ECO:0000259" key="1">
    <source>
        <dbReference type="Pfam" id="PF13204"/>
    </source>
</evidence>
<evidence type="ECO:0000313" key="4">
    <source>
        <dbReference type="EMBL" id="MDT0444729.1"/>
    </source>
</evidence>
<dbReference type="PANTHER" id="PTHR37836:SF2">
    <property type="entry name" value="DUF4038 DOMAIN-CONTAINING PROTEIN"/>
    <property type="match status" value="1"/>
</dbReference>
<dbReference type="RefSeq" id="WP_311618980.1">
    <property type="nucleotide sequence ID" value="NZ_JAVREV010000010.1"/>
</dbReference>
<dbReference type="InterPro" id="IPR025277">
    <property type="entry name" value="Apiosidase-like_cat_dom"/>
</dbReference>
<dbReference type="Gene3D" id="3.20.20.80">
    <property type="entry name" value="Glycosidases"/>
    <property type="match status" value="1"/>
</dbReference>
<dbReference type="Gene3D" id="2.60.40.3950">
    <property type="match status" value="1"/>
</dbReference>
<organism evidence="4 5">
    <name type="scientific">Streptomyces johnsoniae</name>
    <dbReference type="NCBI Taxonomy" id="3075532"/>
    <lineage>
        <taxon>Bacteria</taxon>
        <taxon>Bacillati</taxon>
        <taxon>Actinomycetota</taxon>
        <taxon>Actinomycetes</taxon>
        <taxon>Kitasatosporales</taxon>
        <taxon>Streptomycetaceae</taxon>
        <taxon>Streptomyces</taxon>
    </lineage>
</organism>
<feature type="domain" description="Apiosidase-like catalytic" evidence="1">
    <location>
        <begin position="99"/>
        <end position="355"/>
    </location>
</feature>
<dbReference type="Gene3D" id="2.60.40.10">
    <property type="entry name" value="Immunoglobulins"/>
    <property type="match status" value="1"/>
</dbReference>
<evidence type="ECO:0000259" key="3">
    <source>
        <dbReference type="Pfam" id="PF18310"/>
    </source>
</evidence>
<dbReference type="InterPro" id="IPR017853">
    <property type="entry name" value="GH"/>
</dbReference>
<dbReference type="Pfam" id="PF18310">
    <property type="entry name" value="DUF5605"/>
    <property type="match status" value="1"/>
</dbReference>
<dbReference type="Pfam" id="PF13204">
    <property type="entry name" value="Apiosidase"/>
    <property type="match status" value="1"/>
</dbReference>
<proteinExistence type="predicted"/>
<gene>
    <name evidence="4" type="ORF">RM779_19300</name>
</gene>
<dbReference type="Proteomes" id="UP001183615">
    <property type="component" value="Unassembled WGS sequence"/>
</dbReference>
<protein>
    <submittedName>
        <fullName evidence="4">DUF5060 domain-containing protein</fullName>
    </submittedName>
</protein>
<name>A0ABU2S6W8_9ACTN</name>
<dbReference type="InterPro" id="IPR032260">
    <property type="entry name" value="DUF5060"/>
</dbReference>
<evidence type="ECO:0000259" key="2">
    <source>
        <dbReference type="Pfam" id="PF16586"/>
    </source>
</evidence>
<accession>A0ABU2S6W8</accession>